<feature type="transmembrane region" description="Helical" evidence="7">
    <location>
        <begin position="186"/>
        <end position="208"/>
    </location>
</feature>
<dbReference type="Gene3D" id="1.20.1250.20">
    <property type="entry name" value="MFS general substrate transporter like domains"/>
    <property type="match status" value="1"/>
</dbReference>
<feature type="transmembrane region" description="Helical" evidence="7">
    <location>
        <begin position="387"/>
        <end position="405"/>
    </location>
</feature>
<keyword evidence="10" id="KW-1185">Reference proteome</keyword>
<dbReference type="Pfam" id="PF07690">
    <property type="entry name" value="MFS_1"/>
    <property type="match status" value="1"/>
</dbReference>
<dbReference type="SUPFAM" id="SSF103473">
    <property type="entry name" value="MFS general substrate transporter"/>
    <property type="match status" value="1"/>
</dbReference>
<keyword evidence="4 7" id="KW-0812">Transmembrane</keyword>
<feature type="transmembrane region" description="Helical" evidence="7">
    <location>
        <begin position="358"/>
        <end position="381"/>
    </location>
</feature>
<dbReference type="InterPro" id="IPR050171">
    <property type="entry name" value="MFS_Transporters"/>
</dbReference>
<dbReference type="InterPro" id="IPR011701">
    <property type="entry name" value="MFS"/>
</dbReference>
<reference evidence="9 10" key="1">
    <citation type="submission" date="2014-02" db="EMBL/GenBank/DDBJ databases">
        <title>Whole genome shotgun sequence of Rhodococcus wratislaviensis NBRC 100605.</title>
        <authorList>
            <person name="Hosoyama A."/>
            <person name="Tsuchikane K."/>
            <person name="Yoshida I."/>
            <person name="Ohji S."/>
            <person name="Ichikawa N."/>
            <person name="Yamazoe A."/>
            <person name="Fujita N."/>
        </authorList>
    </citation>
    <scope>NUCLEOTIDE SEQUENCE [LARGE SCALE GENOMIC DNA]</scope>
    <source>
        <strain evidence="9 10">NBRC 100605</strain>
    </source>
</reference>
<name>X0QF69_RHOWR</name>
<feature type="transmembrane region" description="Helical" evidence="7">
    <location>
        <begin position="151"/>
        <end position="174"/>
    </location>
</feature>
<dbReference type="PANTHER" id="PTHR23517:SF13">
    <property type="entry name" value="MAJOR FACILITATOR SUPERFAMILY MFS_1"/>
    <property type="match status" value="1"/>
</dbReference>
<evidence type="ECO:0000313" key="10">
    <source>
        <dbReference type="Proteomes" id="UP000019491"/>
    </source>
</evidence>
<dbReference type="InterPro" id="IPR036259">
    <property type="entry name" value="MFS_trans_sf"/>
</dbReference>
<feature type="transmembrane region" description="Helical" evidence="7">
    <location>
        <begin position="59"/>
        <end position="82"/>
    </location>
</feature>
<proteinExistence type="predicted"/>
<protein>
    <submittedName>
        <fullName evidence="9">Putative drug resistance transporter</fullName>
    </submittedName>
</protein>
<evidence type="ECO:0000256" key="5">
    <source>
        <dbReference type="ARBA" id="ARBA00022989"/>
    </source>
</evidence>
<dbReference type="Proteomes" id="UP000019491">
    <property type="component" value="Unassembled WGS sequence"/>
</dbReference>
<keyword evidence="2" id="KW-0813">Transport</keyword>
<feature type="transmembrane region" description="Helical" evidence="7">
    <location>
        <begin position="94"/>
        <end position="118"/>
    </location>
</feature>
<evidence type="ECO:0000256" key="6">
    <source>
        <dbReference type="ARBA" id="ARBA00023136"/>
    </source>
</evidence>
<comment type="caution">
    <text evidence="9">The sequence shown here is derived from an EMBL/GenBank/DDBJ whole genome shotgun (WGS) entry which is preliminary data.</text>
</comment>
<evidence type="ECO:0000256" key="7">
    <source>
        <dbReference type="SAM" id="Phobius"/>
    </source>
</evidence>
<keyword evidence="5 7" id="KW-1133">Transmembrane helix</keyword>
<feature type="transmembrane region" description="Helical" evidence="7">
    <location>
        <begin position="229"/>
        <end position="251"/>
    </location>
</feature>
<evidence type="ECO:0000259" key="8">
    <source>
        <dbReference type="PROSITE" id="PS50850"/>
    </source>
</evidence>
<organism evidence="9 10">
    <name type="scientific">Rhodococcus wratislaviensis NBRC 100605</name>
    <dbReference type="NCBI Taxonomy" id="1219028"/>
    <lineage>
        <taxon>Bacteria</taxon>
        <taxon>Bacillati</taxon>
        <taxon>Actinomycetota</taxon>
        <taxon>Actinomycetes</taxon>
        <taxon>Mycobacteriales</taxon>
        <taxon>Nocardiaceae</taxon>
        <taxon>Rhodococcus</taxon>
    </lineage>
</organism>
<dbReference type="EMBL" id="BAWF01000093">
    <property type="protein sequence ID" value="GAF49516.1"/>
    <property type="molecule type" value="Genomic_DNA"/>
</dbReference>
<feature type="domain" description="Major facilitator superfamily (MFS) profile" evidence="8">
    <location>
        <begin position="21"/>
        <end position="409"/>
    </location>
</feature>
<dbReference type="PANTHER" id="PTHR23517">
    <property type="entry name" value="RESISTANCE PROTEIN MDTM, PUTATIVE-RELATED-RELATED"/>
    <property type="match status" value="1"/>
</dbReference>
<dbReference type="AlphaFoldDB" id="X0QF69"/>
<feature type="transmembrane region" description="Helical" evidence="7">
    <location>
        <begin position="124"/>
        <end position="144"/>
    </location>
</feature>
<evidence type="ECO:0000256" key="4">
    <source>
        <dbReference type="ARBA" id="ARBA00022692"/>
    </source>
</evidence>
<accession>X0QF69</accession>
<sequence>MRRGSLVQKEAFESHPLRSGTPARRTLGFVAAASSLALIFVGSGSAIPQFENYRTLGNLTLLHISIAATGYTVAVMTVLLVFGRVSDFVGRRTVTVVALCAAAAGCCLLLGVTGLSMLLLGRMLQGLSCGLASSAIGAFVIDLAPRRRAWIAPAVAMGAPLVGLAGGALLAGGLVEFGPRPQQTPYLVVIALLGLALILVLLSAEPVMPRPGAWRSMRPRIRIPRAARAQLPVALPVFCATWAMSGFYLSFSPSIAAQSLGTSNALVAAVLFSSYMVLFPVGSIAAGRLVPSTAQKLGITCFATGAVGVASGLLLGHIALVLGFGMVAGAGQGLATTGAMTALLAVTKSPERTGLLSAIYMISYTGAAVPNVVAGAVAGTFSLAEIAVAYAALAVVAFLCVLNAGNRSGTGAGFGPRPGRGLRPVDAAAGAPDNVRGIE</sequence>
<keyword evidence="3" id="KW-1003">Cell membrane</keyword>
<feature type="transmembrane region" description="Helical" evidence="7">
    <location>
        <begin position="263"/>
        <end position="285"/>
    </location>
</feature>
<evidence type="ECO:0000256" key="3">
    <source>
        <dbReference type="ARBA" id="ARBA00022475"/>
    </source>
</evidence>
<dbReference type="GO" id="GO:0005886">
    <property type="term" value="C:plasma membrane"/>
    <property type="evidence" value="ECO:0007669"/>
    <property type="project" value="UniProtKB-SubCell"/>
</dbReference>
<evidence type="ECO:0000256" key="2">
    <source>
        <dbReference type="ARBA" id="ARBA00022448"/>
    </source>
</evidence>
<dbReference type="PROSITE" id="PS50850">
    <property type="entry name" value="MFS"/>
    <property type="match status" value="1"/>
</dbReference>
<feature type="transmembrane region" description="Helical" evidence="7">
    <location>
        <begin position="27"/>
        <end position="47"/>
    </location>
</feature>
<dbReference type="InterPro" id="IPR020846">
    <property type="entry name" value="MFS_dom"/>
</dbReference>
<keyword evidence="6 7" id="KW-0472">Membrane</keyword>
<gene>
    <name evidence="9" type="ORF">RW1_093_00030</name>
</gene>
<dbReference type="GO" id="GO:0022857">
    <property type="term" value="F:transmembrane transporter activity"/>
    <property type="evidence" value="ECO:0007669"/>
    <property type="project" value="InterPro"/>
</dbReference>
<feature type="transmembrane region" description="Helical" evidence="7">
    <location>
        <begin position="326"/>
        <end position="346"/>
    </location>
</feature>
<comment type="subcellular location">
    <subcellularLocation>
        <location evidence="1">Cell membrane</location>
        <topology evidence="1">Multi-pass membrane protein</topology>
    </subcellularLocation>
</comment>
<evidence type="ECO:0000256" key="1">
    <source>
        <dbReference type="ARBA" id="ARBA00004651"/>
    </source>
</evidence>
<evidence type="ECO:0000313" key="9">
    <source>
        <dbReference type="EMBL" id="GAF49516.1"/>
    </source>
</evidence>
<feature type="transmembrane region" description="Helical" evidence="7">
    <location>
        <begin position="297"/>
        <end position="320"/>
    </location>
</feature>